<proteinExistence type="inferred from homology"/>
<dbReference type="GO" id="GO:0003677">
    <property type="term" value="F:DNA binding"/>
    <property type="evidence" value="ECO:0007669"/>
    <property type="project" value="UniProtKB-UniRule"/>
</dbReference>
<evidence type="ECO:0000256" key="5">
    <source>
        <dbReference type="PROSITE-ProRule" id="PRU01248"/>
    </source>
</evidence>
<feature type="compositionally biased region" description="Basic and acidic residues" evidence="6">
    <location>
        <begin position="292"/>
        <end position="309"/>
    </location>
</feature>
<name>A0A7Z0ENY2_9ACTN</name>
<dbReference type="Pfam" id="PF00589">
    <property type="entry name" value="Phage_integrase"/>
    <property type="match status" value="1"/>
</dbReference>
<evidence type="ECO:0000256" key="2">
    <source>
        <dbReference type="ARBA" id="ARBA00022908"/>
    </source>
</evidence>
<dbReference type="InterPro" id="IPR044068">
    <property type="entry name" value="CB"/>
</dbReference>
<dbReference type="EMBL" id="JACCFS010000001">
    <property type="protein sequence ID" value="NYJ35379.1"/>
    <property type="molecule type" value="Genomic_DNA"/>
</dbReference>
<dbReference type="InterPro" id="IPR004107">
    <property type="entry name" value="Integrase_SAM-like_N"/>
</dbReference>
<organism evidence="9 10">
    <name type="scientific">Nocardiopsis aegyptia</name>
    <dbReference type="NCBI Taxonomy" id="220378"/>
    <lineage>
        <taxon>Bacteria</taxon>
        <taxon>Bacillati</taxon>
        <taxon>Actinomycetota</taxon>
        <taxon>Actinomycetes</taxon>
        <taxon>Streptosporangiales</taxon>
        <taxon>Nocardiopsidaceae</taxon>
        <taxon>Nocardiopsis</taxon>
    </lineage>
</organism>
<dbReference type="PANTHER" id="PTHR30349:SF64">
    <property type="entry name" value="PROPHAGE INTEGRASE INTD-RELATED"/>
    <property type="match status" value="1"/>
</dbReference>
<keyword evidence="10" id="KW-1185">Reference proteome</keyword>
<comment type="caution">
    <text evidence="9">The sequence shown here is derived from an EMBL/GenBank/DDBJ whole genome shotgun (WGS) entry which is preliminary data.</text>
</comment>
<comment type="similarity">
    <text evidence="1">Belongs to the 'phage' integrase family.</text>
</comment>
<dbReference type="PANTHER" id="PTHR30349">
    <property type="entry name" value="PHAGE INTEGRASE-RELATED"/>
    <property type="match status" value="1"/>
</dbReference>
<dbReference type="Proteomes" id="UP000572051">
    <property type="component" value="Unassembled WGS sequence"/>
</dbReference>
<protein>
    <submittedName>
        <fullName evidence="9">Integrase</fullName>
    </submittedName>
</protein>
<dbReference type="InterPro" id="IPR010998">
    <property type="entry name" value="Integrase_recombinase_N"/>
</dbReference>
<dbReference type="InterPro" id="IPR013762">
    <property type="entry name" value="Integrase-like_cat_sf"/>
</dbReference>
<feature type="region of interest" description="Disordered" evidence="6">
    <location>
        <begin position="283"/>
        <end position="310"/>
    </location>
</feature>
<dbReference type="RefSeq" id="WP_179824507.1">
    <property type="nucleotide sequence ID" value="NZ_JACCFS010000001.1"/>
</dbReference>
<dbReference type="GO" id="GO:0006310">
    <property type="term" value="P:DNA recombination"/>
    <property type="evidence" value="ECO:0007669"/>
    <property type="project" value="UniProtKB-KW"/>
</dbReference>
<evidence type="ECO:0000256" key="4">
    <source>
        <dbReference type="ARBA" id="ARBA00023172"/>
    </source>
</evidence>
<gene>
    <name evidence="9" type="ORF">HNR10_003260</name>
</gene>
<dbReference type="InterPro" id="IPR011010">
    <property type="entry name" value="DNA_brk_join_enz"/>
</dbReference>
<feature type="domain" description="Tyr recombinase" evidence="7">
    <location>
        <begin position="165"/>
        <end position="434"/>
    </location>
</feature>
<keyword evidence="3 5" id="KW-0238">DNA-binding</keyword>
<dbReference type="PROSITE" id="PS51900">
    <property type="entry name" value="CB"/>
    <property type="match status" value="1"/>
</dbReference>
<reference evidence="9 10" key="1">
    <citation type="submission" date="2020-07" db="EMBL/GenBank/DDBJ databases">
        <title>Sequencing the genomes of 1000 actinobacteria strains.</title>
        <authorList>
            <person name="Klenk H.-P."/>
        </authorList>
    </citation>
    <scope>NUCLEOTIDE SEQUENCE [LARGE SCALE GENOMIC DNA]</scope>
    <source>
        <strain evidence="9 10">DSM 44442</strain>
    </source>
</reference>
<evidence type="ECO:0000259" key="8">
    <source>
        <dbReference type="PROSITE" id="PS51900"/>
    </source>
</evidence>
<feature type="domain" description="Core-binding (CB)" evidence="8">
    <location>
        <begin position="59"/>
        <end position="144"/>
    </location>
</feature>
<dbReference type="InterPro" id="IPR050090">
    <property type="entry name" value="Tyrosine_recombinase_XerCD"/>
</dbReference>
<evidence type="ECO:0000256" key="6">
    <source>
        <dbReference type="SAM" id="MobiDB-lite"/>
    </source>
</evidence>
<keyword evidence="2" id="KW-0229">DNA integration</keyword>
<evidence type="ECO:0000313" key="10">
    <source>
        <dbReference type="Proteomes" id="UP000572051"/>
    </source>
</evidence>
<accession>A0A7Z0ENY2</accession>
<evidence type="ECO:0000256" key="3">
    <source>
        <dbReference type="ARBA" id="ARBA00023125"/>
    </source>
</evidence>
<dbReference type="GO" id="GO:0015074">
    <property type="term" value="P:DNA integration"/>
    <property type="evidence" value="ECO:0007669"/>
    <property type="project" value="UniProtKB-KW"/>
</dbReference>
<sequence>MGFSRKRVGRAGRPRYTAYFKDIKGKERSAGTFANKRDADRAWQRAGARLAEGRVGDPARGRKSFQRYVEETWLPNHEVEATTRQSYTYSIRKHIMPEFGPMRMVEILPEHVRAWVAKLKDAGVSPVTIKYNKVLLSTIFTTALNDQVVYLHPCKGVRTPHVAVKPRTIVTPEQFDSVYRALPAAWARLLVETAIESGLRWGELSELRVRDLDTRTRILTVSRAVVEVNPEFHPTGGRFLVKEYPKGHEYRRFKLSTQIVRKLQEHVAGRRLRSDDLLFPMPAEPRTPKLRAVPDPDTLGRTEPNDKGRTYKHGTLSAYAAGKCRCRYCKDAYALYRARRRAEGKDDPRLSRTPDTDGHISSDRFRRQVWKPAITAADIGVSLRMHDLRQAHASWLLAGGADLQIVKERLGHADIATTARYLHTLPDADETALDALSRIRNRSSSGAPQ</sequence>
<dbReference type="InterPro" id="IPR002104">
    <property type="entry name" value="Integrase_catalytic"/>
</dbReference>
<evidence type="ECO:0000259" key="7">
    <source>
        <dbReference type="PROSITE" id="PS51898"/>
    </source>
</evidence>
<evidence type="ECO:0000313" key="9">
    <source>
        <dbReference type="EMBL" id="NYJ35379.1"/>
    </source>
</evidence>
<dbReference type="Pfam" id="PF14659">
    <property type="entry name" value="Phage_int_SAM_3"/>
    <property type="match status" value="1"/>
</dbReference>
<evidence type="ECO:0000256" key="1">
    <source>
        <dbReference type="ARBA" id="ARBA00008857"/>
    </source>
</evidence>
<dbReference type="Gene3D" id="1.10.150.130">
    <property type="match status" value="1"/>
</dbReference>
<dbReference type="Gene3D" id="1.10.443.10">
    <property type="entry name" value="Intergrase catalytic core"/>
    <property type="match status" value="1"/>
</dbReference>
<dbReference type="AlphaFoldDB" id="A0A7Z0ENY2"/>
<dbReference type="PROSITE" id="PS51898">
    <property type="entry name" value="TYR_RECOMBINASE"/>
    <property type="match status" value="1"/>
</dbReference>
<keyword evidence="4" id="KW-0233">DNA recombination</keyword>
<dbReference type="SUPFAM" id="SSF56349">
    <property type="entry name" value="DNA breaking-rejoining enzymes"/>
    <property type="match status" value="2"/>
</dbReference>